<proteinExistence type="predicted"/>
<keyword evidence="3" id="KW-1185">Reference proteome</keyword>
<evidence type="ECO:0000313" key="3">
    <source>
        <dbReference type="Proteomes" id="UP000293162"/>
    </source>
</evidence>
<dbReference type="OrthoDB" id="958110at2"/>
<evidence type="ECO:0000313" key="2">
    <source>
        <dbReference type="EMBL" id="RYU93383.1"/>
    </source>
</evidence>
<organism evidence="2 3">
    <name type="scientific">Emticicia agri</name>
    <dbReference type="NCBI Taxonomy" id="2492393"/>
    <lineage>
        <taxon>Bacteria</taxon>
        <taxon>Pseudomonadati</taxon>
        <taxon>Bacteroidota</taxon>
        <taxon>Cytophagia</taxon>
        <taxon>Cytophagales</taxon>
        <taxon>Leadbetterellaceae</taxon>
        <taxon>Emticicia</taxon>
    </lineage>
</organism>
<accession>A0A4Q5LVA2</accession>
<feature type="signal peptide" evidence="1">
    <location>
        <begin position="1"/>
        <end position="18"/>
    </location>
</feature>
<dbReference type="RefSeq" id="WP_130023458.1">
    <property type="nucleotide sequence ID" value="NZ_SEWF01000046.1"/>
</dbReference>
<keyword evidence="1" id="KW-0732">Signal</keyword>
<protein>
    <recommendedName>
        <fullName evidence="4">Lipocalin-like domain-containing protein</fullName>
    </recommendedName>
</protein>
<evidence type="ECO:0000256" key="1">
    <source>
        <dbReference type="SAM" id="SignalP"/>
    </source>
</evidence>
<evidence type="ECO:0008006" key="4">
    <source>
        <dbReference type="Google" id="ProtNLM"/>
    </source>
</evidence>
<gene>
    <name evidence="2" type="ORF">EWM59_22235</name>
</gene>
<dbReference type="Proteomes" id="UP000293162">
    <property type="component" value="Unassembled WGS sequence"/>
</dbReference>
<comment type="caution">
    <text evidence="2">The sequence shown here is derived from an EMBL/GenBank/DDBJ whole genome shotgun (WGS) entry which is preliminary data.</text>
</comment>
<dbReference type="EMBL" id="SEWF01000046">
    <property type="protein sequence ID" value="RYU93383.1"/>
    <property type="molecule type" value="Genomic_DNA"/>
</dbReference>
<dbReference type="AlphaFoldDB" id="A0A4Q5LVA2"/>
<sequence length="140" mass="15447">MKNFLLFALLLTCISGFAQCNLDLSLTSNKTEYFDGSGALQRSVDESSTIEIIKKQVLINPGNSGNIMTATITSYTCEWPTAYKEGKSVIKADFDDPSGNTRHATMTLEGKDGKVTFTMEIAEMADRVIKVTIDTFKEKK</sequence>
<feature type="chain" id="PRO_5020999595" description="Lipocalin-like domain-containing protein" evidence="1">
    <location>
        <begin position="19"/>
        <end position="140"/>
    </location>
</feature>
<reference evidence="2 3" key="1">
    <citation type="submission" date="2019-02" db="EMBL/GenBank/DDBJ databases">
        <title>Bacterial novel species Emticicia sp. 17J42-9 isolated from soil.</title>
        <authorList>
            <person name="Jung H.-Y."/>
        </authorList>
    </citation>
    <scope>NUCLEOTIDE SEQUENCE [LARGE SCALE GENOMIC DNA]</scope>
    <source>
        <strain evidence="2 3">17J42-9</strain>
    </source>
</reference>
<name>A0A4Q5LVA2_9BACT</name>